<dbReference type="GeneID" id="76202620"/>
<organism evidence="7 8">
    <name type="scientific">Halocatena marina</name>
    <dbReference type="NCBI Taxonomy" id="2934937"/>
    <lineage>
        <taxon>Archaea</taxon>
        <taxon>Methanobacteriati</taxon>
        <taxon>Methanobacteriota</taxon>
        <taxon>Stenosarchaea group</taxon>
        <taxon>Halobacteria</taxon>
        <taxon>Halobacteriales</taxon>
        <taxon>Natronomonadaceae</taxon>
        <taxon>Halocatena</taxon>
    </lineage>
</organism>
<evidence type="ECO:0000256" key="4">
    <source>
        <dbReference type="ARBA" id="ARBA00022884"/>
    </source>
</evidence>
<keyword evidence="5" id="KW-0051">Antiviral defense</keyword>
<accession>A0ABD5YYM5</accession>
<keyword evidence="8" id="KW-1185">Reference proteome</keyword>
<dbReference type="RefSeq" id="WP_248910489.1">
    <property type="nucleotide sequence ID" value="NZ_CP109982.1"/>
</dbReference>
<evidence type="ECO:0000256" key="3">
    <source>
        <dbReference type="ARBA" id="ARBA00016118"/>
    </source>
</evidence>
<evidence type="ECO:0000256" key="2">
    <source>
        <dbReference type="ARBA" id="ARBA00006896"/>
    </source>
</evidence>
<evidence type="ECO:0000256" key="1">
    <source>
        <dbReference type="ARBA" id="ARBA00003640"/>
    </source>
</evidence>
<evidence type="ECO:0000256" key="5">
    <source>
        <dbReference type="ARBA" id="ARBA00023118"/>
    </source>
</evidence>
<dbReference type="InterPro" id="IPR010149">
    <property type="entry name" value="CRISPR-assoc_prot_Csm2_III-A"/>
</dbReference>
<name>A0ABD5YYM5_9EURY</name>
<comment type="function">
    <text evidence="1">This subunit may be involved in monitoring complementarity of crRNA and target RNA.</text>
</comment>
<proteinExistence type="inferred from homology"/>
<dbReference type="EMBL" id="JBHTAX010000006">
    <property type="protein sequence ID" value="MFC7193133.1"/>
    <property type="molecule type" value="Genomic_DNA"/>
</dbReference>
<dbReference type="NCBIfam" id="TIGR01870">
    <property type="entry name" value="cas_TM1810_Csm2"/>
    <property type="match status" value="1"/>
</dbReference>
<evidence type="ECO:0000256" key="6">
    <source>
        <dbReference type="ARBA" id="ARBA00031723"/>
    </source>
</evidence>
<dbReference type="Proteomes" id="UP001596417">
    <property type="component" value="Unassembled WGS sequence"/>
</dbReference>
<dbReference type="AlphaFoldDB" id="A0ABD5YYM5"/>
<sequence>MTTLTSEQAQKVNNTGDRIGEMFVEQGVSTSQLRKVYGEIKQAENEFKFEDSPEQAKRTLLLLKPHLAYAAARKENMSVVNKKISNLIDPVIKNNSSEEMELFFRLMEAIVAYHAYYDNKKGDS</sequence>
<reference evidence="7 8" key="1">
    <citation type="journal article" date="2019" name="Int. J. Syst. Evol. Microbiol.">
        <title>The Global Catalogue of Microorganisms (GCM) 10K type strain sequencing project: providing services to taxonomists for standard genome sequencing and annotation.</title>
        <authorList>
            <consortium name="The Broad Institute Genomics Platform"/>
            <consortium name="The Broad Institute Genome Sequencing Center for Infectious Disease"/>
            <person name="Wu L."/>
            <person name="Ma J."/>
        </authorList>
    </citation>
    <scope>NUCLEOTIDE SEQUENCE [LARGE SCALE GENOMIC DNA]</scope>
    <source>
        <strain evidence="7 8">RDMS1</strain>
    </source>
</reference>
<comment type="caution">
    <text evidence="7">The sequence shown here is derived from an EMBL/GenBank/DDBJ whole genome shotgun (WGS) entry which is preliminary data.</text>
</comment>
<dbReference type="Pfam" id="PF03750">
    <property type="entry name" value="Csm2_III-A"/>
    <property type="match status" value="1"/>
</dbReference>
<protein>
    <recommendedName>
        <fullName evidence="3">CRISPR system Cms protein Csm2</fullName>
    </recommendedName>
    <alternativeName>
        <fullName evidence="6">CRISPR type III A-associated protein Csm2</fullName>
    </alternativeName>
</protein>
<comment type="similarity">
    <text evidence="2">Belongs to the CRISPR-associated Csm2 family.</text>
</comment>
<keyword evidence="4" id="KW-0694">RNA-binding</keyword>
<evidence type="ECO:0000313" key="8">
    <source>
        <dbReference type="Proteomes" id="UP001596417"/>
    </source>
</evidence>
<dbReference type="GO" id="GO:0003723">
    <property type="term" value="F:RNA binding"/>
    <property type="evidence" value="ECO:0007669"/>
    <property type="project" value="UniProtKB-KW"/>
</dbReference>
<dbReference type="GO" id="GO:0051607">
    <property type="term" value="P:defense response to virus"/>
    <property type="evidence" value="ECO:0007669"/>
    <property type="project" value="UniProtKB-KW"/>
</dbReference>
<evidence type="ECO:0000313" key="7">
    <source>
        <dbReference type="EMBL" id="MFC7193133.1"/>
    </source>
</evidence>
<gene>
    <name evidence="7" type="primary">csm2</name>
    <name evidence="7" type="ORF">ACFQL7_27370</name>
</gene>